<accession>A0A4Z2J6J0</accession>
<evidence type="ECO:0000313" key="2">
    <source>
        <dbReference type="EMBL" id="TNN85268.1"/>
    </source>
</evidence>
<evidence type="ECO:0000256" key="1">
    <source>
        <dbReference type="SAM" id="MobiDB-lite"/>
    </source>
</evidence>
<dbReference type="Proteomes" id="UP000314294">
    <property type="component" value="Unassembled WGS sequence"/>
</dbReference>
<feature type="compositionally biased region" description="Basic and acidic residues" evidence="1">
    <location>
        <begin position="79"/>
        <end position="105"/>
    </location>
</feature>
<organism evidence="2 3">
    <name type="scientific">Liparis tanakae</name>
    <name type="common">Tanaka's snailfish</name>
    <dbReference type="NCBI Taxonomy" id="230148"/>
    <lineage>
        <taxon>Eukaryota</taxon>
        <taxon>Metazoa</taxon>
        <taxon>Chordata</taxon>
        <taxon>Craniata</taxon>
        <taxon>Vertebrata</taxon>
        <taxon>Euteleostomi</taxon>
        <taxon>Actinopterygii</taxon>
        <taxon>Neopterygii</taxon>
        <taxon>Teleostei</taxon>
        <taxon>Neoteleostei</taxon>
        <taxon>Acanthomorphata</taxon>
        <taxon>Eupercaria</taxon>
        <taxon>Perciformes</taxon>
        <taxon>Cottioidei</taxon>
        <taxon>Cottales</taxon>
        <taxon>Liparidae</taxon>
        <taxon>Liparis</taxon>
    </lineage>
</organism>
<proteinExistence type="predicted"/>
<sequence length="105" mass="11383">MKSEEHWDLSGAEGNAVVLARGLSSSLPLHTATRVNRIKGTFALGRHVARDSITMPWSQAKEKVTQAHGPPLRHSHPHVMGEGRRDKLGDTGAQSEDKSEAPSLL</sequence>
<protein>
    <submittedName>
        <fullName evidence="2">Uncharacterized protein</fullName>
    </submittedName>
</protein>
<name>A0A4Z2J6J0_9TELE</name>
<comment type="caution">
    <text evidence="2">The sequence shown here is derived from an EMBL/GenBank/DDBJ whole genome shotgun (WGS) entry which is preliminary data.</text>
</comment>
<dbReference type="EMBL" id="SRLO01000022">
    <property type="protein sequence ID" value="TNN85268.1"/>
    <property type="molecule type" value="Genomic_DNA"/>
</dbReference>
<reference evidence="2 3" key="1">
    <citation type="submission" date="2019-03" db="EMBL/GenBank/DDBJ databases">
        <title>First draft genome of Liparis tanakae, snailfish: a comprehensive survey of snailfish specific genes.</title>
        <authorList>
            <person name="Kim W."/>
            <person name="Song I."/>
            <person name="Jeong J.-H."/>
            <person name="Kim D."/>
            <person name="Kim S."/>
            <person name="Ryu S."/>
            <person name="Song J.Y."/>
            <person name="Lee S.K."/>
        </authorList>
    </citation>
    <scope>NUCLEOTIDE SEQUENCE [LARGE SCALE GENOMIC DNA]</scope>
    <source>
        <tissue evidence="2">Muscle</tissue>
    </source>
</reference>
<keyword evidence="3" id="KW-1185">Reference proteome</keyword>
<gene>
    <name evidence="2" type="ORF">EYF80_004618</name>
</gene>
<dbReference type="AlphaFoldDB" id="A0A4Z2J6J0"/>
<evidence type="ECO:0000313" key="3">
    <source>
        <dbReference type="Proteomes" id="UP000314294"/>
    </source>
</evidence>
<feature type="region of interest" description="Disordered" evidence="1">
    <location>
        <begin position="54"/>
        <end position="105"/>
    </location>
</feature>